<sequence>MERTRRPRNPVQDQYTILRLINQVKRHSCIWDEADSNYRNSIARTEAWNAIAKQTGIFVPILMRKWRSLTCSYRRIKAELIKKQEQHPGKSLKSSWFAYNAMEFLENMQRGHRKRGTLKYLLAGTADHCSASNDSQIDDFIDQEEEHLEEMEEIFEIEPEAQSPATDTECNEHDAELNENNPATSWIQPQPDTGDEYQEDNELSFEKRYLNEQRKSVLLYELNEKLEKDLAEQKAKVEVQHLKIERLEQKLKDTEQKLASFTEKRQEDDDEITSTGGAYPKTAEVSGVLGCRESVTVPATLSVSSSPNRCVEEQTDPLCSALGPNQLSGTVYAGRSMKVSQLITNSLKRL</sequence>
<feature type="coiled-coil region" evidence="1">
    <location>
        <begin position="223"/>
        <end position="271"/>
    </location>
</feature>
<evidence type="ECO:0000256" key="2">
    <source>
        <dbReference type="SAM" id="MobiDB-lite"/>
    </source>
</evidence>
<dbReference type="PANTHER" id="PTHR12243:SF69">
    <property type="entry name" value="SI:CH73-59F11.3"/>
    <property type="match status" value="1"/>
</dbReference>
<name>A0A182IFT0_ANOAR</name>
<dbReference type="InterPro" id="IPR039353">
    <property type="entry name" value="TF_Adf1"/>
</dbReference>
<dbReference type="PROSITE" id="PS51029">
    <property type="entry name" value="MADF"/>
    <property type="match status" value="1"/>
</dbReference>
<evidence type="ECO:0000256" key="1">
    <source>
        <dbReference type="SAM" id="Coils"/>
    </source>
</evidence>
<accession>A0A182IFT0</accession>
<keyword evidence="1" id="KW-0175">Coiled coil</keyword>
<evidence type="ECO:0000313" key="4">
    <source>
        <dbReference type="Proteomes" id="UP000075840"/>
    </source>
</evidence>
<dbReference type="AlphaFoldDB" id="A0A182IFT0"/>
<dbReference type="EMBL" id="APCN01001628">
    <property type="status" value="NOT_ANNOTATED_CDS"/>
    <property type="molecule type" value="Genomic_DNA"/>
</dbReference>
<dbReference type="GO" id="GO:0005667">
    <property type="term" value="C:transcription regulator complex"/>
    <property type="evidence" value="ECO:0007669"/>
    <property type="project" value="TreeGrafter"/>
</dbReference>
<organism evidence="3 4">
    <name type="scientific">Anopheles arabiensis</name>
    <name type="common">Mosquito</name>
    <dbReference type="NCBI Taxonomy" id="7173"/>
    <lineage>
        <taxon>Eukaryota</taxon>
        <taxon>Metazoa</taxon>
        <taxon>Ecdysozoa</taxon>
        <taxon>Arthropoda</taxon>
        <taxon>Hexapoda</taxon>
        <taxon>Insecta</taxon>
        <taxon>Pterygota</taxon>
        <taxon>Neoptera</taxon>
        <taxon>Endopterygota</taxon>
        <taxon>Diptera</taxon>
        <taxon>Nematocera</taxon>
        <taxon>Culicoidea</taxon>
        <taxon>Culicidae</taxon>
        <taxon>Anophelinae</taxon>
        <taxon>Anopheles</taxon>
    </lineage>
</organism>
<feature type="compositionally biased region" description="Polar residues" evidence="2">
    <location>
        <begin position="178"/>
        <end position="191"/>
    </location>
</feature>
<dbReference type="InterPro" id="IPR057892">
    <property type="entry name" value="LIP-1_CC2"/>
</dbReference>
<proteinExistence type="predicted"/>
<evidence type="ECO:0000313" key="3">
    <source>
        <dbReference type="EnsemblMetazoa" id="AARA014338-PA"/>
    </source>
</evidence>
<keyword evidence="4" id="KW-1185">Reference proteome</keyword>
<dbReference type="GO" id="GO:0005634">
    <property type="term" value="C:nucleus"/>
    <property type="evidence" value="ECO:0007669"/>
    <property type="project" value="TreeGrafter"/>
</dbReference>
<dbReference type="Pfam" id="PF10545">
    <property type="entry name" value="MADF_DNA_bdg"/>
    <property type="match status" value="1"/>
</dbReference>
<dbReference type="EnsemblMetazoa" id="AARA014338-RA">
    <property type="protein sequence ID" value="AARA014338-PA"/>
    <property type="gene ID" value="AARA014338"/>
</dbReference>
<protein>
    <submittedName>
        <fullName evidence="3">Uncharacterized protein</fullName>
    </submittedName>
</protein>
<feature type="region of interest" description="Disordered" evidence="2">
    <location>
        <begin position="159"/>
        <end position="201"/>
    </location>
</feature>
<dbReference type="PANTHER" id="PTHR12243">
    <property type="entry name" value="MADF DOMAIN TRANSCRIPTION FACTOR"/>
    <property type="match status" value="1"/>
</dbReference>
<dbReference type="InterPro" id="IPR006578">
    <property type="entry name" value="MADF-dom"/>
</dbReference>
<reference evidence="3" key="1">
    <citation type="submission" date="2022-08" db="UniProtKB">
        <authorList>
            <consortium name="EnsemblMetazoa"/>
        </authorList>
    </citation>
    <scope>IDENTIFICATION</scope>
    <source>
        <strain evidence="3">Dongola</strain>
    </source>
</reference>
<dbReference type="VEuPathDB" id="VectorBase:AARA21_014899"/>
<dbReference type="SMART" id="SM00595">
    <property type="entry name" value="MADF"/>
    <property type="match status" value="1"/>
</dbReference>
<dbReference type="Proteomes" id="UP000075840">
    <property type="component" value="Unassembled WGS sequence"/>
</dbReference>
<dbReference type="VEuPathDB" id="VectorBase:AARA014338"/>
<dbReference type="GO" id="GO:0006357">
    <property type="term" value="P:regulation of transcription by RNA polymerase II"/>
    <property type="evidence" value="ECO:0007669"/>
    <property type="project" value="TreeGrafter"/>
</dbReference>
<dbReference type="Pfam" id="PF25526">
    <property type="entry name" value="LIP-1"/>
    <property type="match status" value="1"/>
</dbReference>